<dbReference type="Pfam" id="PF10551">
    <property type="entry name" value="MULE"/>
    <property type="match status" value="1"/>
</dbReference>
<name>A0AAU9K888_9CILI</name>
<dbReference type="PANTHER" id="PTHR47718:SF3">
    <property type="entry name" value="PROTEIN FAR1-RELATED SEQUENCE 5-LIKE"/>
    <property type="match status" value="1"/>
</dbReference>
<accession>A0AAU9K888</accession>
<dbReference type="PANTHER" id="PTHR47718">
    <property type="entry name" value="OS01G0519700 PROTEIN"/>
    <property type="match status" value="1"/>
</dbReference>
<dbReference type="AlphaFoldDB" id="A0AAU9K888"/>
<feature type="domain" description="MULE transposase" evidence="1">
    <location>
        <begin position="68"/>
        <end position="160"/>
    </location>
</feature>
<dbReference type="InterPro" id="IPR018289">
    <property type="entry name" value="MULE_transposase_dom"/>
</dbReference>
<evidence type="ECO:0000259" key="1">
    <source>
        <dbReference type="Pfam" id="PF10551"/>
    </source>
</evidence>
<organism evidence="2 3">
    <name type="scientific">Blepharisma stoltei</name>
    <dbReference type="NCBI Taxonomy" id="1481888"/>
    <lineage>
        <taxon>Eukaryota</taxon>
        <taxon>Sar</taxon>
        <taxon>Alveolata</taxon>
        <taxon>Ciliophora</taxon>
        <taxon>Postciliodesmatophora</taxon>
        <taxon>Heterotrichea</taxon>
        <taxon>Heterotrichida</taxon>
        <taxon>Blepharismidae</taxon>
        <taxon>Blepharisma</taxon>
    </lineage>
</organism>
<evidence type="ECO:0000313" key="3">
    <source>
        <dbReference type="Proteomes" id="UP001162131"/>
    </source>
</evidence>
<keyword evidence="3" id="KW-1185">Reference proteome</keyword>
<protein>
    <recommendedName>
        <fullName evidence="1">MULE transposase domain-containing protein</fullName>
    </recommendedName>
</protein>
<comment type="caution">
    <text evidence="2">The sequence shown here is derived from an EMBL/GenBank/DDBJ whole genome shotgun (WGS) entry which is preliminary data.</text>
</comment>
<dbReference type="EMBL" id="CAJZBQ010000063">
    <property type="protein sequence ID" value="CAG9335949.1"/>
    <property type="molecule type" value="Genomic_DNA"/>
</dbReference>
<gene>
    <name evidence="2" type="ORF">BSTOLATCC_MIC65416</name>
</gene>
<dbReference type="Proteomes" id="UP001162131">
    <property type="component" value="Unassembled WGS sequence"/>
</dbReference>
<reference evidence="2" key="1">
    <citation type="submission" date="2021-09" db="EMBL/GenBank/DDBJ databases">
        <authorList>
            <consortium name="AG Swart"/>
            <person name="Singh M."/>
            <person name="Singh A."/>
            <person name="Seah K."/>
            <person name="Emmerich C."/>
        </authorList>
    </citation>
    <scope>NUCLEOTIDE SEQUENCE</scope>
    <source>
        <strain evidence="2">ATCC30299</strain>
    </source>
</reference>
<evidence type="ECO:0000313" key="2">
    <source>
        <dbReference type="EMBL" id="CAG9335949.1"/>
    </source>
</evidence>
<proteinExistence type="predicted"/>
<sequence>MEASFQKIKIANLIHYYSKKNQIEFTFESLVANKLKNENAIIKYDRVLRRFFISDKNRIDMWNNLQDVILVDSTYKVHNDFQCAVFILTLDSNGSNYALAMALCHKETIEDYIWIFSKFIKYFQHPKAIFADRNNAQYRALSTVFTSSKVFFCLWHLQRNVICHLKKSKYKLGWV</sequence>